<keyword evidence="5" id="KW-0547">Nucleotide-binding</keyword>
<evidence type="ECO:0000313" key="14">
    <source>
        <dbReference type="EMBL" id="NFN36659.1"/>
    </source>
</evidence>
<dbReference type="GO" id="GO:0051607">
    <property type="term" value="P:defense response to virus"/>
    <property type="evidence" value="ECO:0007669"/>
    <property type="project" value="UniProtKB-KW"/>
</dbReference>
<dbReference type="NCBIfam" id="TIGR01596">
    <property type="entry name" value="cas3_HD"/>
    <property type="match status" value="1"/>
</dbReference>
<comment type="similarity">
    <text evidence="2">In the central section; belongs to the CRISPR-associated helicase Cas3 family.</text>
</comment>
<dbReference type="PROSITE" id="PS51194">
    <property type="entry name" value="HELICASE_CTER"/>
    <property type="match status" value="1"/>
</dbReference>
<keyword evidence="3" id="KW-0540">Nuclease</keyword>
<dbReference type="InterPro" id="IPR001650">
    <property type="entry name" value="Helicase_C-like"/>
</dbReference>
<dbReference type="InterPro" id="IPR038257">
    <property type="entry name" value="CRISPR-assoc_Cas3_HD_sf"/>
</dbReference>
<dbReference type="InterPro" id="IPR014001">
    <property type="entry name" value="Helicase_ATP-bd"/>
</dbReference>
<keyword evidence="7" id="KW-0347">Helicase</keyword>
<evidence type="ECO:0000313" key="15">
    <source>
        <dbReference type="Proteomes" id="UP000473681"/>
    </source>
</evidence>
<evidence type="ECO:0000256" key="1">
    <source>
        <dbReference type="ARBA" id="ARBA00006847"/>
    </source>
</evidence>
<dbReference type="PROSITE" id="PS51192">
    <property type="entry name" value="HELICASE_ATP_BIND_1"/>
    <property type="match status" value="1"/>
</dbReference>
<feature type="domain" description="Helicase C-terminal" evidence="11">
    <location>
        <begin position="575"/>
        <end position="740"/>
    </location>
</feature>
<dbReference type="EMBL" id="SWVK01000028">
    <property type="protein sequence ID" value="NFN36659.1"/>
    <property type="molecule type" value="Genomic_DNA"/>
</dbReference>
<dbReference type="Proteomes" id="UP000473681">
    <property type="component" value="Unassembled WGS sequence"/>
</dbReference>
<dbReference type="Pfam" id="PF22590">
    <property type="entry name" value="Cas3-like_C_2"/>
    <property type="match status" value="1"/>
</dbReference>
<dbReference type="GO" id="GO:0046872">
    <property type="term" value="F:metal ion binding"/>
    <property type="evidence" value="ECO:0007669"/>
    <property type="project" value="UniProtKB-KW"/>
</dbReference>
<dbReference type="Gene3D" id="3.40.50.300">
    <property type="entry name" value="P-loop containing nucleotide triphosphate hydrolases"/>
    <property type="match status" value="2"/>
</dbReference>
<keyword evidence="4" id="KW-0479">Metal-binding</keyword>
<dbReference type="GO" id="GO:0005524">
    <property type="term" value="F:ATP binding"/>
    <property type="evidence" value="ECO:0007669"/>
    <property type="project" value="UniProtKB-KW"/>
</dbReference>
<evidence type="ECO:0000256" key="4">
    <source>
        <dbReference type="ARBA" id="ARBA00022723"/>
    </source>
</evidence>
<dbReference type="GO" id="GO:0003676">
    <property type="term" value="F:nucleic acid binding"/>
    <property type="evidence" value="ECO:0007669"/>
    <property type="project" value="InterPro"/>
</dbReference>
<dbReference type="Pfam" id="PF00270">
    <property type="entry name" value="DEAD"/>
    <property type="match status" value="1"/>
</dbReference>
<feature type="domain" description="HD Cas3-type" evidence="12">
    <location>
        <begin position="29"/>
        <end position="266"/>
    </location>
</feature>
<evidence type="ECO:0000256" key="5">
    <source>
        <dbReference type="ARBA" id="ARBA00022741"/>
    </source>
</evidence>
<gene>
    <name evidence="13" type="ORF">FC774_11300</name>
    <name evidence="14" type="ORF">FDB51_16415</name>
</gene>
<evidence type="ECO:0000256" key="3">
    <source>
        <dbReference type="ARBA" id="ARBA00022722"/>
    </source>
</evidence>
<evidence type="ECO:0000256" key="9">
    <source>
        <dbReference type="ARBA" id="ARBA00023118"/>
    </source>
</evidence>
<evidence type="ECO:0000256" key="7">
    <source>
        <dbReference type="ARBA" id="ARBA00022806"/>
    </source>
</evidence>
<keyword evidence="8" id="KW-0067">ATP-binding</keyword>
<keyword evidence="13" id="KW-0255">Endonuclease</keyword>
<evidence type="ECO:0000259" key="11">
    <source>
        <dbReference type="PROSITE" id="PS51194"/>
    </source>
</evidence>
<sequence length="902" mass="105514">MKNIKGYLVDINEIIKDIDKMYGHTSTDNSKDPEYLLKHLDLVIDKYIMFDKHNGVMEKVEILVEDILINSNINGNINIIKEFIIKAFLNALYLHDIGKASIGYQVGVLKNSNFKELYNVDMSNNHSPYSTRIYLDLMCDEVQILIKSKVIDINSNDVFLILYMVGMFSYCIQKHHSRLENVTNFLTETLKATLCKELDNGKIEFITSDKYEELIMYVNPTNKAYAILSLQQMISNGLDKVLDNIKEYLYLLNRLLFSSLVTADSLATSEYMNNTKIEFSNFNIDEAIKEYRKSKLYNSIQHYYDTGEIDSEINAIRCDILKEVDTELGLNINKNILYLESPTGSGKTNISTYVGLRTMELTKNKNNAIQRFLYTAPFNSITTQTTKFLEDIFKSSNIDTTLVNSATSIKVNGNNNEELIYELSLLDYQMLNYPITLTSHVKLFSILFSTSRLDNHSLINLFNSIIIIDEVQAYNPTIWPKMIKLMDIYAKYMNIKFVIMSATLPRLGELINKENTVSSYGNLIKDSSIYFKNKCFKNRISNYNYYMIEDSFLKYKISLSKEEYREKCFRTIVNKIRNIYKKENAKILVEFITKDSCRQFYKYIKNENTLNEIKDNTLSIEELTSEDNDYIRQKIINKAKHNENIILVCTQCIEAGVDLDMDYGWKNISYIDSEEQFAGRICRNYREGRYGEVNFFLLDNADDIYSHGKINFKSDFNILNLKYRKVLENKNFEIVFKDMINSINKKIRSSNEDVSINKFNFLLQKLDYKGIEKALMLIEEKQEYTLFFPFNIDLELENNIINMKGKNIWNKFKDSFKGNNYAKKKIDIKNSMCDLSYFCYKYSFKGSIEQFEDMLISKDICYECITGIYCLMLTEDEISTIINSEYKFNKEIFDRFQGNLII</sequence>
<evidence type="ECO:0000259" key="12">
    <source>
        <dbReference type="PROSITE" id="PS51643"/>
    </source>
</evidence>
<evidence type="ECO:0000256" key="8">
    <source>
        <dbReference type="ARBA" id="ARBA00022840"/>
    </source>
</evidence>
<dbReference type="InterPro" id="IPR006483">
    <property type="entry name" value="CRISPR-assoc_Cas3_HD"/>
</dbReference>
<dbReference type="PROSITE" id="PS51643">
    <property type="entry name" value="HD_CAS3"/>
    <property type="match status" value="1"/>
</dbReference>
<name>A0A0M1LCC4_CLOBO</name>
<organism evidence="13 16">
    <name type="scientific">Clostridium botulinum</name>
    <dbReference type="NCBI Taxonomy" id="1491"/>
    <lineage>
        <taxon>Bacteria</taxon>
        <taxon>Bacillati</taxon>
        <taxon>Bacillota</taxon>
        <taxon>Clostridia</taxon>
        <taxon>Eubacteriales</taxon>
        <taxon>Clostridiaceae</taxon>
        <taxon>Clostridium</taxon>
    </lineage>
</organism>
<feature type="domain" description="Helicase ATP-binding" evidence="10">
    <location>
        <begin position="328"/>
        <end position="522"/>
    </location>
</feature>
<dbReference type="GO" id="GO:0016787">
    <property type="term" value="F:hydrolase activity"/>
    <property type="evidence" value="ECO:0007669"/>
    <property type="project" value="UniProtKB-KW"/>
</dbReference>
<dbReference type="GO" id="GO:0004519">
    <property type="term" value="F:endonuclease activity"/>
    <property type="evidence" value="ECO:0007669"/>
    <property type="project" value="UniProtKB-KW"/>
</dbReference>
<dbReference type="InterPro" id="IPR011545">
    <property type="entry name" value="DEAD/DEAH_box_helicase_dom"/>
</dbReference>
<dbReference type="InterPro" id="IPR054712">
    <property type="entry name" value="Cas3-like_dom"/>
</dbReference>
<dbReference type="RefSeq" id="WP_017826608.1">
    <property type="nucleotide sequence ID" value="NZ_KT897275.1"/>
</dbReference>
<comment type="similarity">
    <text evidence="1">In the N-terminal section; belongs to the CRISPR-associated nuclease Cas3-HD family.</text>
</comment>
<reference evidence="15 16" key="1">
    <citation type="submission" date="2019-04" db="EMBL/GenBank/DDBJ databases">
        <title>Genome sequencing of Clostridium botulinum Groups I-IV and Clostridium butyricum.</title>
        <authorList>
            <person name="Brunt J."/>
            <person name="Van Vliet A.H.M."/>
            <person name="Stringer S.C."/>
            <person name="Carter A.T."/>
            <person name="Peck M.W."/>
        </authorList>
    </citation>
    <scope>NUCLEOTIDE SEQUENCE [LARGE SCALE GENOMIC DNA]</scope>
    <source>
        <strain evidence="13 16">1605</strain>
        <strain evidence="14 15">CB-K-33E</strain>
    </source>
</reference>
<dbReference type="CDD" id="cd09641">
    <property type="entry name" value="Cas3''_I"/>
    <property type="match status" value="1"/>
</dbReference>
<dbReference type="GO" id="GO:0004386">
    <property type="term" value="F:helicase activity"/>
    <property type="evidence" value="ECO:0007669"/>
    <property type="project" value="UniProtKB-KW"/>
</dbReference>
<evidence type="ECO:0000259" key="10">
    <source>
        <dbReference type="PROSITE" id="PS51192"/>
    </source>
</evidence>
<dbReference type="InterPro" id="IPR027417">
    <property type="entry name" value="P-loop_NTPase"/>
</dbReference>
<accession>A0A0M1LCC4</accession>
<protein>
    <submittedName>
        <fullName evidence="13">CRISPR-associated helicase/endonuclease Cas3</fullName>
    </submittedName>
</protein>
<comment type="caution">
    <text evidence="13">The sequence shown here is derived from an EMBL/GenBank/DDBJ whole genome shotgun (WGS) entry which is preliminary data.</text>
</comment>
<dbReference type="OrthoDB" id="9810236at2"/>
<evidence type="ECO:0000313" key="16">
    <source>
        <dbReference type="Proteomes" id="UP000476820"/>
    </source>
</evidence>
<keyword evidence="6" id="KW-0378">Hydrolase</keyword>
<dbReference type="Gene3D" id="1.10.3210.30">
    <property type="match status" value="1"/>
</dbReference>
<evidence type="ECO:0000256" key="2">
    <source>
        <dbReference type="ARBA" id="ARBA00009046"/>
    </source>
</evidence>
<keyword evidence="9" id="KW-0051">Antiviral defense</keyword>
<proteinExistence type="inferred from homology"/>
<evidence type="ECO:0000313" key="13">
    <source>
        <dbReference type="EMBL" id="NFF88452.1"/>
    </source>
</evidence>
<dbReference type="AlphaFoldDB" id="A0A0M1LCC4"/>
<dbReference type="Proteomes" id="UP000476820">
    <property type="component" value="Unassembled WGS sequence"/>
</dbReference>
<dbReference type="InterPro" id="IPR006474">
    <property type="entry name" value="Helicase_Cas3_CRISPR-ass_core"/>
</dbReference>
<dbReference type="SMART" id="SM00487">
    <property type="entry name" value="DEXDc"/>
    <property type="match status" value="1"/>
</dbReference>
<evidence type="ECO:0000256" key="6">
    <source>
        <dbReference type="ARBA" id="ARBA00022801"/>
    </source>
</evidence>
<dbReference type="NCBIfam" id="TIGR01587">
    <property type="entry name" value="cas3_core"/>
    <property type="match status" value="1"/>
</dbReference>
<dbReference type="SUPFAM" id="SSF52540">
    <property type="entry name" value="P-loop containing nucleoside triphosphate hydrolases"/>
    <property type="match status" value="1"/>
</dbReference>
<dbReference type="EMBL" id="SWOV01000030">
    <property type="protein sequence ID" value="NFF88452.1"/>
    <property type="molecule type" value="Genomic_DNA"/>
</dbReference>